<evidence type="ECO:0000256" key="2">
    <source>
        <dbReference type="SAM" id="SignalP"/>
    </source>
</evidence>
<dbReference type="EMBL" id="CM000655">
    <property type="protein sequence ID" value="EED87414.1"/>
    <property type="molecule type" value="Genomic_DNA"/>
</dbReference>
<gene>
    <name evidence="3" type="ORF">THAPSDRAFT_25915</name>
</gene>
<feature type="signal peptide" evidence="2">
    <location>
        <begin position="1"/>
        <end position="17"/>
    </location>
</feature>
<evidence type="ECO:0000313" key="3">
    <source>
        <dbReference type="EMBL" id="EED87414.1"/>
    </source>
</evidence>
<dbReference type="Proteomes" id="UP000001449">
    <property type="component" value="Chromosome 24"/>
</dbReference>
<keyword evidence="4" id="KW-1185">Reference proteome</keyword>
<accession>B8CGR6</accession>
<reference evidence="3 4" key="1">
    <citation type="journal article" date="2004" name="Science">
        <title>The genome of the diatom Thalassiosira pseudonana: ecology, evolution, and metabolism.</title>
        <authorList>
            <person name="Armbrust E.V."/>
            <person name="Berges J.A."/>
            <person name="Bowler C."/>
            <person name="Green B.R."/>
            <person name="Martinez D."/>
            <person name="Putnam N.H."/>
            <person name="Zhou S."/>
            <person name="Allen A.E."/>
            <person name="Apt K.E."/>
            <person name="Bechner M."/>
            <person name="Brzezinski M.A."/>
            <person name="Chaal B.K."/>
            <person name="Chiovitti A."/>
            <person name="Davis A.K."/>
            <person name="Demarest M.S."/>
            <person name="Detter J.C."/>
            <person name="Glavina T."/>
            <person name="Goodstein D."/>
            <person name="Hadi M.Z."/>
            <person name="Hellsten U."/>
            <person name="Hildebrand M."/>
            <person name="Jenkins B.D."/>
            <person name="Jurka J."/>
            <person name="Kapitonov V.V."/>
            <person name="Kroger N."/>
            <person name="Lau W.W."/>
            <person name="Lane T.W."/>
            <person name="Larimer F.W."/>
            <person name="Lippmeier J.C."/>
            <person name="Lucas S."/>
            <person name="Medina M."/>
            <person name="Montsant A."/>
            <person name="Obornik M."/>
            <person name="Parker M.S."/>
            <person name="Palenik B."/>
            <person name="Pazour G.J."/>
            <person name="Richardson P.M."/>
            <person name="Rynearson T.A."/>
            <person name="Saito M.A."/>
            <person name="Schwartz D.C."/>
            <person name="Thamatrakoln K."/>
            <person name="Valentin K."/>
            <person name="Vardi A."/>
            <person name="Wilkerson F.P."/>
            <person name="Rokhsar D.S."/>
        </authorList>
    </citation>
    <scope>NUCLEOTIDE SEQUENCE [LARGE SCALE GENOMIC DNA]</scope>
    <source>
        <strain evidence="3 4">CCMP1335</strain>
    </source>
</reference>
<dbReference type="KEGG" id="tps:THAPSDRAFT_25915"/>
<evidence type="ECO:0000313" key="4">
    <source>
        <dbReference type="Proteomes" id="UP000001449"/>
    </source>
</evidence>
<dbReference type="PaxDb" id="35128-Thaps25915"/>
<dbReference type="HOGENOM" id="CLU_1405122_0_0_1"/>
<feature type="chain" id="PRO_5002870117" evidence="2">
    <location>
        <begin position="18"/>
        <end position="194"/>
    </location>
</feature>
<protein>
    <submittedName>
        <fullName evidence="3">Uncharacterized protein</fullName>
    </submittedName>
</protein>
<dbReference type="RefSeq" id="XP_002295348.1">
    <property type="nucleotide sequence ID" value="XM_002295312.1"/>
</dbReference>
<name>B8CGR6_THAPS</name>
<feature type="region of interest" description="Disordered" evidence="1">
    <location>
        <begin position="174"/>
        <end position="194"/>
    </location>
</feature>
<reference evidence="3 4" key="2">
    <citation type="journal article" date="2008" name="Nature">
        <title>The Phaeodactylum genome reveals the evolutionary history of diatom genomes.</title>
        <authorList>
            <person name="Bowler C."/>
            <person name="Allen A.E."/>
            <person name="Badger J.H."/>
            <person name="Grimwood J."/>
            <person name="Jabbari K."/>
            <person name="Kuo A."/>
            <person name="Maheswari U."/>
            <person name="Martens C."/>
            <person name="Maumus F."/>
            <person name="Otillar R.P."/>
            <person name="Rayko E."/>
            <person name="Salamov A."/>
            <person name="Vandepoele K."/>
            <person name="Beszteri B."/>
            <person name="Gruber A."/>
            <person name="Heijde M."/>
            <person name="Katinka M."/>
            <person name="Mock T."/>
            <person name="Valentin K."/>
            <person name="Verret F."/>
            <person name="Berges J.A."/>
            <person name="Brownlee C."/>
            <person name="Cadoret J.P."/>
            <person name="Chiovitti A."/>
            <person name="Choi C.J."/>
            <person name="Coesel S."/>
            <person name="De Martino A."/>
            <person name="Detter J.C."/>
            <person name="Durkin C."/>
            <person name="Falciatore A."/>
            <person name="Fournet J."/>
            <person name="Haruta M."/>
            <person name="Huysman M.J."/>
            <person name="Jenkins B.D."/>
            <person name="Jiroutova K."/>
            <person name="Jorgensen R.E."/>
            <person name="Joubert Y."/>
            <person name="Kaplan A."/>
            <person name="Kroger N."/>
            <person name="Kroth P.G."/>
            <person name="La Roche J."/>
            <person name="Lindquist E."/>
            <person name="Lommer M."/>
            <person name="Martin-Jezequel V."/>
            <person name="Lopez P.J."/>
            <person name="Lucas S."/>
            <person name="Mangogna M."/>
            <person name="McGinnis K."/>
            <person name="Medlin L.K."/>
            <person name="Montsant A."/>
            <person name="Oudot-Le Secq M.P."/>
            <person name="Napoli C."/>
            <person name="Obornik M."/>
            <person name="Parker M.S."/>
            <person name="Petit J.L."/>
            <person name="Porcel B.M."/>
            <person name="Poulsen N."/>
            <person name="Robison M."/>
            <person name="Rychlewski L."/>
            <person name="Rynearson T.A."/>
            <person name="Schmutz J."/>
            <person name="Shapiro H."/>
            <person name="Siaut M."/>
            <person name="Stanley M."/>
            <person name="Sussman M.R."/>
            <person name="Taylor A.R."/>
            <person name="Vardi A."/>
            <person name="von Dassow P."/>
            <person name="Vyverman W."/>
            <person name="Willis A."/>
            <person name="Wyrwicz L.S."/>
            <person name="Rokhsar D.S."/>
            <person name="Weissenbach J."/>
            <person name="Armbrust E.V."/>
            <person name="Green B.R."/>
            <person name="Van de Peer Y."/>
            <person name="Grigoriev I.V."/>
        </authorList>
    </citation>
    <scope>NUCLEOTIDE SEQUENCE [LARGE SCALE GENOMIC DNA]</scope>
    <source>
        <strain evidence="3 4">CCMP1335</strain>
    </source>
</reference>
<dbReference type="AlphaFoldDB" id="B8CGR6"/>
<sequence length="194" mass="22547">MKLELAILLLFGAVASANNIRGSEERELKSDGWKTFGGRRSNRWYGGGGTRYYDGYGKSSKGTTRYYTSGGAGRRFDDVTVVLFEDDDERRTISCTTDLEDDLDYCVDVFVTSDEDDLQRDDEVYYVDKTTNCNTLRKNIEDDFGCTQTRTRYRYYEHYPYYDRNYYRGWYGGRRRGGRDGKDDTDKTPKSKKG</sequence>
<dbReference type="InParanoid" id="B8CGR6"/>
<proteinExistence type="predicted"/>
<evidence type="ECO:0000256" key="1">
    <source>
        <dbReference type="SAM" id="MobiDB-lite"/>
    </source>
</evidence>
<keyword evidence="2" id="KW-0732">Signal</keyword>
<dbReference type="GeneID" id="7451985"/>
<organism evidence="3 4">
    <name type="scientific">Thalassiosira pseudonana</name>
    <name type="common">Marine diatom</name>
    <name type="synonym">Cyclotella nana</name>
    <dbReference type="NCBI Taxonomy" id="35128"/>
    <lineage>
        <taxon>Eukaryota</taxon>
        <taxon>Sar</taxon>
        <taxon>Stramenopiles</taxon>
        <taxon>Ochrophyta</taxon>
        <taxon>Bacillariophyta</taxon>
        <taxon>Coscinodiscophyceae</taxon>
        <taxon>Thalassiosirophycidae</taxon>
        <taxon>Thalassiosirales</taxon>
        <taxon>Thalassiosiraceae</taxon>
        <taxon>Thalassiosira</taxon>
    </lineage>
</organism>
<feature type="compositionally biased region" description="Basic and acidic residues" evidence="1">
    <location>
        <begin position="178"/>
        <end position="194"/>
    </location>
</feature>